<proteinExistence type="predicted"/>
<gene>
    <name evidence="1" type="ORF">DPPLL_11010</name>
</gene>
<evidence type="ECO:0000313" key="2">
    <source>
        <dbReference type="Proteomes" id="UP000830055"/>
    </source>
</evidence>
<sequence length="64" mass="7361">MAGGQGVAGIRKGTELFLLHVYKYTKIINIFRRFRFEFGDCFDMQLIFIVKIKKTASTAEKTIV</sequence>
<reference evidence="1 2" key="1">
    <citation type="submission" date="2022-01" db="EMBL/GenBank/DDBJ databases">
        <title>Desulfofustis limnae sp. nov., a novel mesophilic sulfate-reducing bacterium isolated from marsh soil.</title>
        <authorList>
            <person name="Watanabe M."/>
            <person name="Takahashi A."/>
            <person name="Kojima H."/>
            <person name="Fukui M."/>
        </authorList>
    </citation>
    <scope>NUCLEOTIDE SEQUENCE [LARGE SCALE GENOMIC DNA]</scope>
    <source>
        <strain evidence="1 2">PPLL</strain>
    </source>
</reference>
<dbReference type="EMBL" id="AP025516">
    <property type="protein sequence ID" value="BDD86736.1"/>
    <property type="molecule type" value="Genomic_DNA"/>
</dbReference>
<evidence type="ECO:0000313" key="1">
    <source>
        <dbReference type="EMBL" id="BDD86736.1"/>
    </source>
</evidence>
<name>A0ABM7W717_9BACT</name>
<protein>
    <submittedName>
        <fullName evidence="1">Uncharacterized protein</fullName>
    </submittedName>
</protein>
<keyword evidence="2" id="KW-1185">Reference proteome</keyword>
<accession>A0ABM7W717</accession>
<organism evidence="1 2">
    <name type="scientific">Desulfofustis limnaeus</name>
    <dbReference type="NCBI Taxonomy" id="2740163"/>
    <lineage>
        <taxon>Bacteria</taxon>
        <taxon>Pseudomonadati</taxon>
        <taxon>Thermodesulfobacteriota</taxon>
        <taxon>Desulfobulbia</taxon>
        <taxon>Desulfobulbales</taxon>
        <taxon>Desulfocapsaceae</taxon>
        <taxon>Desulfofustis</taxon>
    </lineage>
</organism>
<dbReference type="Proteomes" id="UP000830055">
    <property type="component" value="Chromosome"/>
</dbReference>